<accession>A0A067QDS3</accession>
<dbReference type="EMBL" id="KL197709">
    <property type="protein sequence ID" value="KDQ65094.1"/>
    <property type="molecule type" value="Genomic_DNA"/>
</dbReference>
<dbReference type="AlphaFoldDB" id="A0A067QDS3"/>
<dbReference type="InParanoid" id="A0A067QDS3"/>
<name>A0A067QDS3_9AGAM</name>
<sequence length="136" mass="12684">MVVRGKGIVKVQALAFLVFFSLAAGGGGGAALCLGADFLGAGCGGATSSSSSSSSSSTSSSSELSAAVDAFSCSISLSGSDDSLSSDVAAGATTGATFDFAGLACQCVMTGDEGAAAAGTSASAGLVLGTMPRVTS</sequence>
<organism evidence="1 2">
    <name type="scientific">Jaapia argillacea MUCL 33604</name>
    <dbReference type="NCBI Taxonomy" id="933084"/>
    <lineage>
        <taxon>Eukaryota</taxon>
        <taxon>Fungi</taxon>
        <taxon>Dikarya</taxon>
        <taxon>Basidiomycota</taxon>
        <taxon>Agaricomycotina</taxon>
        <taxon>Agaricomycetes</taxon>
        <taxon>Agaricomycetidae</taxon>
        <taxon>Jaapiales</taxon>
        <taxon>Jaapiaceae</taxon>
        <taxon>Jaapia</taxon>
    </lineage>
</organism>
<reference evidence="2" key="1">
    <citation type="journal article" date="2014" name="Proc. Natl. Acad. Sci. U.S.A.">
        <title>Extensive sampling of basidiomycete genomes demonstrates inadequacy of the white-rot/brown-rot paradigm for wood decay fungi.</title>
        <authorList>
            <person name="Riley R."/>
            <person name="Salamov A.A."/>
            <person name="Brown D.W."/>
            <person name="Nagy L.G."/>
            <person name="Floudas D."/>
            <person name="Held B.W."/>
            <person name="Levasseur A."/>
            <person name="Lombard V."/>
            <person name="Morin E."/>
            <person name="Otillar R."/>
            <person name="Lindquist E.A."/>
            <person name="Sun H."/>
            <person name="LaButti K.M."/>
            <person name="Schmutz J."/>
            <person name="Jabbour D."/>
            <person name="Luo H."/>
            <person name="Baker S.E."/>
            <person name="Pisabarro A.G."/>
            <person name="Walton J.D."/>
            <person name="Blanchette R.A."/>
            <person name="Henrissat B."/>
            <person name="Martin F."/>
            <person name="Cullen D."/>
            <person name="Hibbett D.S."/>
            <person name="Grigoriev I.V."/>
        </authorList>
    </citation>
    <scope>NUCLEOTIDE SEQUENCE [LARGE SCALE GENOMIC DNA]</scope>
    <source>
        <strain evidence="2">MUCL 33604</strain>
    </source>
</reference>
<proteinExistence type="predicted"/>
<keyword evidence="2" id="KW-1185">Reference proteome</keyword>
<dbReference type="Proteomes" id="UP000027265">
    <property type="component" value="Unassembled WGS sequence"/>
</dbReference>
<evidence type="ECO:0000313" key="2">
    <source>
        <dbReference type="Proteomes" id="UP000027265"/>
    </source>
</evidence>
<dbReference type="HOGENOM" id="CLU_1875732_0_0_1"/>
<evidence type="ECO:0000313" key="1">
    <source>
        <dbReference type="EMBL" id="KDQ65094.1"/>
    </source>
</evidence>
<protein>
    <submittedName>
        <fullName evidence="1">Uncharacterized protein</fullName>
    </submittedName>
</protein>
<gene>
    <name evidence="1" type="ORF">JAAARDRAFT_247869</name>
</gene>